<dbReference type="AlphaFoldDB" id="A0A3P3XP15"/>
<sequence length="152" mass="16055">MKRFVFVLIGIMMTGGMAAGEGSASVSVGNIGIGSSNEPFPDIEGRPLTDKEQQQTDGGFFKGLVGFFVSGGLEIADQLIEKGTVSNWGKVGIEAVIGAISAEIGGTTYKMSEVGVGLYRRTEELIPIFRSAAASAFTWGAGRVRRIMWGND</sequence>
<accession>A0A3P3XP15</accession>
<evidence type="ECO:0008006" key="3">
    <source>
        <dbReference type="Google" id="ProtNLM"/>
    </source>
</evidence>
<feature type="chain" id="PRO_5018162010" description="Lipoprotein" evidence="1">
    <location>
        <begin position="19"/>
        <end position="152"/>
    </location>
</feature>
<feature type="signal peptide" evidence="1">
    <location>
        <begin position="1"/>
        <end position="18"/>
    </location>
</feature>
<organism evidence="2">
    <name type="scientific">uncultured spirochete</name>
    <dbReference type="NCBI Taxonomy" id="156406"/>
    <lineage>
        <taxon>Bacteria</taxon>
        <taxon>Pseudomonadati</taxon>
        <taxon>Spirochaetota</taxon>
        <taxon>Spirochaetia</taxon>
        <taxon>Spirochaetales</taxon>
        <taxon>environmental samples</taxon>
    </lineage>
</organism>
<dbReference type="EMBL" id="FWDO01000004">
    <property type="protein sequence ID" value="SLM18032.1"/>
    <property type="molecule type" value="Genomic_DNA"/>
</dbReference>
<evidence type="ECO:0000313" key="2">
    <source>
        <dbReference type="EMBL" id="SLM18032.1"/>
    </source>
</evidence>
<proteinExistence type="predicted"/>
<keyword evidence="1" id="KW-0732">Signal</keyword>
<reference evidence="2" key="1">
    <citation type="submission" date="2017-02" db="EMBL/GenBank/DDBJ databases">
        <authorList>
            <person name="Regsiter A."/>
            <person name="William W."/>
        </authorList>
    </citation>
    <scope>NUCLEOTIDE SEQUENCE</scope>
    <source>
        <strain evidence="2">BdmA 4</strain>
    </source>
</reference>
<evidence type="ECO:0000256" key="1">
    <source>
        <dbReference type="SAM" id="SignalP"/>
    </source>
</evidence>
<gene>
    <name evidence="2" type="ORF">SPIRO4BDMA_40604</name>
</gene>
<name>A0A3P3XP15_9SPIR</name>
<protein>
    <recommendedName>
        <fullName evidence="3">Lipoprotein</fullName>
    </recommendedName>
</protein>